<dbReference type="AlphaFoldDB" id="A0A7V4UF43"/>
<sequence length="193" mass="22059">MVKRFLLLFVISLALSCSTGVERSKDPGIVKVVIQSDPSDTTIVILGQTYTVDTSSVFNIQVAQGKVYIDSFYSDLLPELDDFIDNGHNYNVLEQENGTYKKIKLFETYAPVDNFTKLQFALNATVLKIGEFQIPVQLPEDESLLVDFEQSFSVKENMTTEILLQIEPLRSIVRYKDSYLFLRKITVKNITYY</sequence>
<reference evidence="2" key="1">
    <citation type="journal article" date="2020" name="mSystems">
        <title>Genome- and Community-Level Interaction Insights into Carbon Utilization and Element Cycling Functions of Hydrothermarchaeota in Hydrothermal Sediment.</title>
        <authorList>
            <person name="Zhou Z."/>
            <person name="Liu Y."/>
            <person name="Xu W."/>
            <person name="Pan J."/>
            <person name="Luo Z.H."/>
            <person name="Li M."/>
        </authorList>
    </citation>
    <scope>NUCLEOTIDE SEQUENCE [LARGE SCALE GENOMIC DNA]</scope>
    <source>
        <strain evidence="2">HyVt-577</strain>
    </source>
</reference>
<feature type="chain" id="PRO_5030509035" description="DUF4382 domain-containing protein" evidence="1">
    <location>
        <begin position="20"/>
        <end position="193"/>
    </location>
</feature>
<dbReference type="EMBL" id="DRQG01000132">
    <property type="protein sequence ID" value="HGY56827.1"/>
    <property type="molecule type" value="Genomic_DNA"/>
</dbReference>
<comment type="caution">
    <text evidence="2">The sequence shown here is derived from an EMBL/GenBank/DDBJ whole genome shotgun (WGS) entry which is preliminary data.</text>
</comment>
<proteinExistence type="predicted"/>
<organism evidence="2">
    <name type="scientific">Caldithrix abyssi</name>
    <dbReference type="NCBI Taxonomy" id="187145"/>
    <lineage>
        <taxon>Bacteria</taxon>
        <taxon>Pseudomonadati</taxon>
        <taxon>Calditrichota</taxon>
        <taxon>Calditrichia</taxon>
        <taxon>Calditrichales</taxon>
        <taxon>Calditrichaceae</taxon>
        <taxon>Caldithrix</taxon>
    </lineage>
</organism>
<keyword evidence="1" id="KW-0732">Signal</keyword>
<dbReference type="PROSITE" id="PS51257">
    <property type="entry name" value="PROKAR_LIPOPROTEIN"/>
    <property type="match status" value="1"/>
</dbReference>
<protein>
    <recommendedName>
        <fullName evidence="3">DUF4382 domain-containing protein</fullName>
    </recommendedName>
</protein>
<gene>
    <name evidence="2" type="ORF">ENK44_14060</name>
</gene>
<evidence type="ECO:0008006" key="3">
    <source>
        <dbReference type="Google" id="ProtNLM"/>
    </source>
</evidence>
<accession>A0A7V4UF43</accession>
<feature type="signal peptide" evidence="1">
    <location>
        <begin position="1"/>
        <end position="19"/>
    </location>
</feature>
<name>A0A7V4UF43_CALAY</name>
<dbReference type="Proteomes" id="UP000885779">
    <property type="component" value="Unassembled WGS sequence"/>
</dbReference>
<evidence type="ECO:0000256" key="1">
    <source>
        <dbReference type="SAM" id="SignalP"/>
    </source>
</evidence>
<evidence type="ECO:0000313" key="2">
    <source>
        <dbReference type="EMBL" id="HGY56827.1"/>
    </source>
</evidence>